<reference evidence="2 3" key="1">
    <citation type="journal article" date="2015" name="Int. Biodeterior. Biodegradation">
        <title>Physiological and genetic screening methods for the isolation of methyl tert-butyl ether-degrading bacteria for bioremediation purposes.</title>
        <authorList>
            <person name="Guisado I.M."/>
            <person name="Purswani J."/>
            <person name="Gonzalez Lopez J."/>
            <person name="Pozo C."/>
        </authorList>
    </citation>
    <scope>NUCLEOTIDE SEQUENCE [LARGE SCALE GENOMIC DNA]</scope>
    <source>
        <strain evidence="2 3">SH7</strain>
    </source>
</reference>
<protein>
    <recommendedName>
        <fullName evidence="4">HXXEE domain-containing protein</fullName>
    </recommendedName>
</protein>
<keyword evidence="3" id="KW-1185">Reference proteome</keyword>
<dbReference type="Proteomes" id="UP000054709">
    <property type="component" value="Unassembled WGS sequence"/>
</dbReference>
<keyword evidence="1" id="KW-0472">Membrane</keyword>
<comment type="caution">
    <text evidence="2">The sequence shown here is derived from an EMBL/GenBank/DDBJ whole genome shotgun (WGS) entry which is preliminary data.</text>
</comment>
<dbReference type="AlphaFoldDB" id="A0A0W1B3E6"/>
<feature type="transmembrane region" description="Helical" evidence="1">
    <location>
        <begin position="67"/>
        <end position="87"/>
    </location>
</feature>
<feature type="transmembrane region" description="Helical" evidence="1">
    <location>
        <begin position="93"/>
        <end position="110"/>
    </location>
</feature>
<dbReference type="Pfam" id="PF13787">
    <property type="entry name" value="HXXEE"/>
    <property type="match status" value="1"/>
</dbReference>
<keyword evidence="1" id="KW-1133">Transmembrane helix</keyword>
<sequence>MFEWLSIHINEVSLLWLLPILFMFHDFEEIIVIEAWSAKYGMRVEAALPPFIRKMYSSMMHMTTRNFALDVLFVYILIVAVTCIAAFFSNYLLYLAVLAVFFFHVFTHLGQTIYLKMYTPGVVTAVLVVLPYSLYAYYRLLDDDVVSVTDIGWSLVVVLLLLPPAVWMLVKNRTRNKQN</sequence>
<evidence type="ECO:0000313" key="2">
    <source>
        <dbReference type="EMBL" id="KTD88054.1"/>
    </source>
</evidence>
<feature type="transmembrane region" description="Helical" evidence="1">
    <location>
        <begin position="117"/>
        <end position="138"/>
    </location>
</feature>
<proteinExistence type="predicted"/>
<dbReference type="EMBL" id="LCZJ02000016">
    <property type="protein sequence ID" value="KTD88054.1"/>
    <property type="molecule type" value="Genomic_DNA"/>
</dbReference>
<dbReference type="RefSeq" id="WP_060622357.1">
    <property type="nucleotide sequence ID" value="NZ_LCZJ02000016.1"/>
</dbReference>
<dbReference type="OrthoDB" id="5195477at2"/>
<accession>A0A0W1B3E6</accession>
<keyword evidence="1" id="KW-0812">Transmembrane</keyword>
<feature type="transmembrane region" description="Helical" evidence="1">
    <location>
        <begin position="150"/>
        <end position="170"/>
    </location>
</feature>
<organism evidence="2 3">
    <name type="scientific">Paenibacillus etheri</name>
    <dbReference type="NCBI Taxonomy" id="1306852"/>
    <lineage>
        <taxon>Bacteria</taxon>
        <taxon>Bacillati</taxon>
        <taxon>Bacillota</taxon>
        <taxon>Bacilli</taxon>
        <taxon>Bacillales</taxon>
        <taxon>Paenibacillaceae</taxon>
        <taxon>Paenibacillus</taxon>
    </lineage>
</organism>
<dbReference type="InterPro" id="IPR025671">
    <property type="entry name" value="HXXEE"/>
</dbReference>
<name>A0A0W1B3E6_9BACL</name>
<evidence type="ECO:0000256" key="1">
    <source>
        <dbReference type="SAM" id="Phobius"/>
    </source>
</evidence>
<evidence type="ECO:0000313" key="3">
    <source>
        <dbReference type="Proteomes" id="UP000054709"/>
    </source>
</evidence>
<evidence type="ECO:0008006" key="4">
    <source>
        <dbReference type="Google" id="ProtNLM"/>
    </source>
</evidence>
<gene>
    <name evidence="2" type="ORF">UQ64_08050</name>
</gene>